<feature type="transmembrane region" description="Helical" evidence="5">
    <location>
        <begin position="303"/>
        <end position="326"/>
    </location>
</feature>
<dbReference type="AlphaFoldDB" id="A0A915SAK0"/>
<dbReference type="PRINTS" id="PR01000">
    <property type="entry name" value="SREBPS2PTASE"/>
</dbReference>
<dbReference type="GO" id="GO:0004222">
    <property type="term" value="F:metalloendopeptidase activity"/>
    <property type="evidence" value="ECO:0007669"/>
    <property type="project" value="InterPro"/>
</dbReference>
<evidence type="ECO:0000256" key="3">
    <source>
        <dbReference type="ARBA" id="ARBA00022989"/>
    </source>
</evidence>
<comment type="subcellular location">
    <subcellularLocation>
        <location evidence="1">Endomembrane system</location>
        <topology evidence="1">Multi-pass membrane protein</topology>
    </subcellularLocation>
</comment>
<reference evidence="8" key="1">
    <citation type="journal article" date="2022" name="Int. J. Syst. Evol. Microbiol.">
        <title>Nanobdella aerobiophila gen. nov., sp. nov., a thermoacidophilic, obligate ectosymbiotic archaeon, and proposal of Nanobdellaceae fam. nov., Nanobdellales ord. nov. and Nanobdellia class. nov.</title>
        <authorList>
            <person name="Kato S."/>
            <person name="Ogasawara A."/>
            <person name="Itoh T."/>
            <person name="Sakai H.D."/>
            <person name="Shimizu M."/>
            <person name="Yuki M."/>
            <person name="Kaneko M."/>
            <person name="Takashina T."/>
            <person name="Ohkuma M."/>
        </authorList>
    </citation>
    <scope>NUCLEOTIDE SEQUENCE [LARGE SCALE GENOMIC DNA]</scope>
    <source>
        <strain evidence="8">MJ1</strain>
    </source>
</reference>
<dbReference type="InterPro" id="IPR001193">
    <property type="entry name" value="MBTPS2"/>
</dbReference>
<proteinExistence type="predicted"/>
<dbReference type="RefSeq" id="WP_258393127.1">
    <property type="nucleotide sequence ID" value="NZ_AP019769.1"/>
</dbReference>
<dbReference type="PANTHER" id="PTHR13325">
    <property type="entry name" value="PROTEASE M50 MEMBRANE-BOUND TRANSCRIPTION FACTOR SITE 2 PROTEASE"/>
    <property type="match status" value="1"/>
</dbReference>
<accession>A0A915SAK0</accession>
<feature type="transmembrane region" description="Helical" evidence="5">
    <location>
        <begin position="66"/>
        <end position="91"/>
    </location>
</feature>
<dbReference type="Pfam" id="PF02163">
    <property type="entry name" value="Peptidase_M50"/>
    <property type="match status" value="1"/>
</dbReference>
<evidence type="ECO:0000256" key="2">
    <source>
        <dbReference type="ARBA" id="ARBA00022692"/>
    </source>
</evidence>
<dbReference type="EMBL" id="AP019769">
    <property type="protein sequence ID" value="BBL45817.1"/>
    <property type="molecule type" value="Genomic_DNA"/>
</dbReference>
<dbReference type="GO" id="GO:0005737">
    <property type="term" value="C:cytoplasm"/>
    <property type="evidence" value="ECO:0007669"/>
    <property type="project" value="TreeGrafter"/>
</dbReference>
<dbReference type="GO" id="GO:0012505">
    <property type="term" value="C:endomembrane system"/>
    <property type="evidence" value="ECO:0007669"/>
    <property type="project" value="UniProtKB-SubCell"/>
</dbReference>
<keyword evidence="4 5" id="KW-0472">Membrane</keyword>
<feature type="transmembrane region" description="Helical" evidence="5">
    <location>
        <begin position="176"/>
        <end position="198"/>
    </location>
</feature>
<dbReference type="PANTHER" id="PTHR13325:SF3">
    <property type="entry name" value="MEMBRANE-BOUND TRANSCRIPTION FACTOR SITE-2 PROTEASE"/>
    <property type="match status" value="1"/>
</dbReference>
<feature type="transmembrane region" description="Helical" evidence="5">
    <location>
        <begin position="111"/>
        <end position="134"/>
    </location>
</feature>
<organism evidence="7 8">
    <name type="scientific">Nanobdella aerobiophila</name>
    <dbReference type="NCBI Taxonomy" id="2586965"/>
    <lineage>
        <taxon>Archaea</taxon>
        <taxon>Nanobdellota</taxon>
        <taxon>Nanobdellia</taxon>
        <taxon>Nanobdellales</taxon>
        <taxon>Nanobdellaceae</taxon>
        <taxon>Nanobdella</taxon>
    </lineage>
</organism>
<dbReference type="GO" id="GO:0016020">
    <property type="term" value="C:membrane"/>
    <property type="evidence" value="ECO:0007669"/>
    <property type="project" value="InterPro"/>
</dbReference>
<evidence type="ECO:0000259" key="6">
    <source>
        <dbReference type="Pfam" id="PF02163"/>
    </source>
</evidence>
<evidence type="ECO:0000256" key="5">
    <source>
        <dbReference type="SAM" id="Phobius"/>
    </source>
</evidence>
<evidence type="ECO:0000313" key="7">
    <source>
        <dbReference type="EMBL" id="BBL45817.1"/>
    </source>
</evidence>
<dbReference type="InterPro" id="IPR008915">
    <property type="entry name" value="Peptidase_M50"/>
</dbReference>
<dbReference type="GO" id="GO:0031293">
    <property type="term" value="P:membrane protein intracellular domain proteolysis"/>
    <property type="evidence" value="ECO:0007669"/>
    <property type="project" value="TreeGrafter"/>
</dbReference>
<keyword evidence="8" id="KW-1185">Reference proteome</keyword>
<dbReference type="KEGG" id="naer:MJ1_0673"/>
<dbReference type="SUPFAM" id="SSF50156">
    <property type="entry name" value="PDZ domain-like"/>
    <property type="match status" value="1"/>
</dbReference>
<keyword evidence="3 5" id="KW-1133">Transmembrane helix</keyword>
<evidence type="ECO:0000313" key="8">
    <source>
        <dbReference type="Proteomes" id="UP001055553"/>
    </source>
</evidence>
<evidence type="ECO:0000256" key="4">
    <source>
        <dbReference type="ARBA" id="ARBA00023136"/>
    </source>
</evidence>
<feature type="transmembrane region" description="Helical" evidence="5">
    <location>
        <begin position="347"/>
        <end position="366"/>
    </location>
</feature>
<name>A0A915SAK0_9ARCH</name>
<dbReference type="Gene3D" id="2.30.42.10">
    <property type="match status" value="1"/>
</dbReference>
<dbReference type="Proteomes" id="UP001055553">
    <property type="component" value="Chromosome"/>
</dbReference>
<dbReference type="InterPro" id="IPR036034">
    <property type="entry name" value="PDZ_sf"/>
</dbReference>
<gene>
    <name evidence="7" type="ORF">MJ1_0673</name>
</gene>
<protein>
    <submittedName>
        <fullName evidence="7">Peptidase M50</fullName>
    </submittedName>
</protein>
<sequence>MNYQLSLSGSTELDILILFFVVNIIFIVLKILFRKNVDYKFIYGMVKTEKYTYIMESLSKGLYAKILSISSLIISPILIFSSLIFLIFGLVTRTPTYAPVIPGASYGPITLPLAQTIISIFIAAFIHELSHGVLSFRNKIKIKDWGFFYLGPLLGAFVDPNEEEINKTSKKEQLKIYGAGATINIIAGFIFLFILLIFNQLTTTFNLAKPYVSIVSTIPGTYAYGVIPNDSILYSINNYNISYLNQIQEVLNKYSPGQNVTIYTNKGTYDIELVDKYNETFLGVYVEQEYNYASNIIPFTGSLLLWLFIINLGLGIGNMIPIYPLDGGRALKALLEAKFEEKKAKKIMNIISIIIVILILYNISFLF</sequence>
<feature type="domain" description="Peptidase M50" evidence="6">
    <location>
        <begin position="116"/>
        <end position="358"/>
    </location>
</feature>
<keyword evidence="2 5" id="KW-0812">Transmembrane</keyword>
<dbReference type="GeneID" id="74568615"/>
<feature type="transmembrane region" description="Helical" evidence="5">
    <location>
        <begin position="15"/>
        <end position="33"/>
    </location>
</feature>
<evidence type="ECO:0000256" key="1">
    <source>
        <dbReference type="ARBA" id="ARBA00004127"/>
    </source>
</evidence>